<feature type="active site" description="Cysteine persulfide intermediate" evidence="3">
    <location>
        <position position="64"/>
    </location>
</feature>
<comment type="function">
    <text evidence="3">Transferase that catalyzes the transfer of sulfur from thiosulfate to thiophilic acceptors such as cyanide or dithiols. May function in a CysM-independent thiosulfate assimilation pathway by catalyzing the conversion of thiosulfate to sulfite, which can then be used for L-cysteine biosynthesis.</text>
</comment>
<keyword evidence="6" id="KW-1185">Reference proteome</keyword>
<comment type="subcellular location">
    <subcellularLocation>
        <location evidence="3">Cytoplasm</location>
    </subcellularLocation>
</comment>
<dbReference type="HAMAP" id="MF_01009">
    <property type="entry name" value="Thiosulf_sulfurtr"/>
    <property type="match status" value="1"/>
</dbReference>
<dbReference type="InterPro" id="IPR001763">
    <property type="entry name" value="Rhodanese-like_dom"/>
</dbReference>
<dbReference type="RefSeq" id="WP_019622904.1">
    <property type="nucleotide sequence ID" value="NZ_AP014545.1"/>
</dbReference>
<keyword evidence="1 3" id="KW-0963">Cytoplasm</keyword>
<evidence type="ECO:0000256" key="1">
    <source>
        <dbReference type="ARBA" id="ARBA00022490"/>
    </source>
</evidence>
<sequence>MDNFECINIAQAEQLIAEGAVVADIRDPQSYQESHIINAVHLSNDSLHEFTQSADMDAPLIICCYHGFSSQSAAGFLIQQGFDQVYSLDGGFELWQASRPDQCSSD</sequence>
<proteinExistence type="inferred from homology"/>
<dbReference type="GO" id="GO:0004792">
    <property type="term" value="F:thiosulfate-cyanide sulfurtransferase activity"/>
    <property type="evidence" value="ECO:0007669"/>
    <property type="project" value="UniProtKB-UniRule"/>
</dbReference>
<dbReference type="AlphaFoldDB" id="A0A7R6PF28"/>
<name>A0A7R6PF28_9GAMM</name>
<evidence type="ECO:0000259" key="4">
    <source>
        <dbReference type="PROSITE" id="PS50206"/>
    </source>
</evidence>
<dbReference type="KEGG" id="ajp:AMJAP_0643"/>
<dbReference type="InterPro" id="IPR050229">
    <property type="entry name" value="GlpE_sulfurtransferase"/>
</dbReference>
<comment type="catalytic activity">
    <reaction evidence="3">
        <text>thiosulfate + hydrogen cyanide = thiocyanate + sulfite + 2 H(+)</text>
        <dbReference type="Rhea" id="RHEA:16881"/>
        <dbReference type="ChEBI" id="CHEBI:15378"/>
        <dbReference type="ChEBI" id="CHEBI:17359"/>
        <dbReference type="ChEBI" id="CHEBI:18022"/>
        <dbReference type="ChEBI" id="CHEBI:18407"/>
        <dbReference type="ChEBI" id="CHEBI:33542"/>
        <dbReference type="EC" id="2.8.1.1"/>
    </reaction>
</comment>
<dbReference type="InterPro" id="IPR036873">
    <property type="entry name" value="Rhodanese-like_dom_sf"/>
</dbReference>
<feature type="domain" description="Rhodanese" evidence="4">
    <location>
        <begin position="16"/>
        <end position="104"/>
    </location>
</feature>
<comment type="similarity">
    <text evidence="3">Belongs to the GlpE family.</text>
</comment>
<keyword evidence="2 3" id="KW-0808">Transferase</keyword>
<dbReference type="EC" id="2.8.1.1" evidence="3"/>
<reference evidence="5 6" key="1">
    <citation type="journal article" date="2008" name="Int. J. Syst. Evol. Microbiol.">
        <title>Amphritea japonica sp. nov. and Amphritea balenae sp. nov., isolated from the sediment adjacent to sperm whale carcasses off Kagoshima, Japan.</title>
        <authorList>
            <person name="Miyazaki M."/>
            <person name="Nogi Y."/>
            <person name="Fujiwara Y."/>
            <person name="Kawato M."/>
            <person name="Nagahama T."/>
            <person name="Kubokawa K."/>
            <person name="Horikoshi K."/>
        </authorList>
    </citation>
    <scope>NUCLEOTIDE SEQUENCE [LARGE SCALE GENOMIC DNA]</scope>
    <source>
        <strain evidence="5 6">ATCC BAA-1530</strain>
    </source>
</reference>
<evidence type="ECO:0000313" key="5">
    <source>
        <dbReference type="EMBL" id="BBB25242.1"/>
    </source>
</evidence>
<dbReference type="CDD" id="cd01444">
    <property type="entry name" value="GlpE_ST"/>
    <property type="match status" value="1"/>
</dbReference>
<evidence type="ECO:0000256" key="3">
    <source>
        <dbReference type="HAMAP-Rule" id="MF_01009"/>
    </source>
</evidence>
<dbReference type="PANTHER" id="PTHR43031">
    <property type="entry name" value="FAD-DEPENDENT OXIDOREDUCTASE"/>
    <property type="match status" value="1"/>
</dbReference>
<dbReference type="OrthoDB" id="9811849at2"/>
<accession>A0A7R6PF28</accession>
<dbReference type="Pfam" id="PF00581">
    <property type="entry name" value="Rhodanese"/>
    <property type="match status" value="1"/>
</dbReference>
<evidence type="ECO:0000313" key="6">
    <source>
        <dbReference type="Proteomes" id="UP000595663"/>
    </source>
</evidence>
<dbReference type="InterPro" id="IPR023695">
    <property type="entry name" value="Thiosulf_sulfurTrfase"/>
</dbReference>
<dbReference type="SUPFAM" id="SSF52821">
    <property type="entry name" value="Rhodanese/Cell cycle control phosphatase"/>
    <property type="match status" value="1"/>
</dbReference>
<gene>
    <name evidence="3 5" type="primary">glpE</name>
    <name evidence="5" type="ORF">AMJAP_0643</name>
</gene>
<dbReference type="Gene3D" id="3.40.250.10">
    <property type="entry name" value="Rhodanese-like domain"/>
    <property type="match status" value="1"/>
</dbReference>
<comment type="catalytic activity">
    <reaction evidence="3">
        <text>thiosulfate + [thioredoxin]-dithiol = [thioredoxin]-disulfide + hydrogen sulfide + sulfite + 2 H(+)</text>
        <dbReference type="Rhea" id="RHEA:83859"/>
        <dbReference type="Rhea" id="RHEA-COMP:10698"/>
        <dbReference type="Rhea" id="RHEA-COMP:10700"/>
        <dbReference type="ChEBI" id="CHEBI:15378"/>
        <dbReference type="ChEBI" id="CHEBI:17359"/>
        <dbReference type="ChEBI" id="CHEBI:29919"/>
        <dbReference type="ChEBI" id="CHEBI:29950"/>
        <dbReference type="ChEBI" id="CHEBI:33542"/>
        <dbReference type="ChEBI" id="CHEBI:50058"/>
    </reaction>
</comment>
<dbReference type="PROSITE" id="PS50206">
    <property type="entry name" value="RHODANESE_3"/>
    <property type="match status" value="1"/>
</dbReference>
<protein>
    <recommendedName>
        <fullName evidence="3">Thiosulfate sulfurtransferase GlpE</fullName>
        <ecNumber evidence="3">2.8.1.1</ecNumber>
    </recommendedName>
</protein>
<dbReference type="NCBIfam" id="NF001195">
    <property type="entry name" value="PRK00162.1"/>
    <property type="match status" value="1"/>
</dbReference>
<evidence type="ECO:0000256" key="2">
    <source>
        <dbReference type="ARBA" id="ARBA00022679"/>
    </source>
</evidence>
<dbReference type="GO" id="GO:0005737">
    <property type="term" value="C:cytoplasm"/>
    <property type="evidence" value="ECO:0007669"/>
    <property type="project" value="UniProtKB-SubCell"/>
</dbReference>
<dbReference type="EMBL" id="AP014545">
    <property type="protein sequence ID" value="BBB25242.1"/>
    <property type="molecule type" value="Genomic_DNA"/>
</dbReference>
<organism evidence="5 6">
    <name type="scientific">Amphritea japonica ATCC BAA-1530</name>
    <dbReference type="NCBI Taxonomy" id="1278309"/>
    <lineage>
        <taxon>Bacteria</taxon>
        <taxon>Pseudomonadati</taxon>
        <taxon>Pseudomonadota</taxon>
        <taxon>Gammaproteobacteria</taxon>
        <taxon>Oceanospirillales</taxon>
        <taxon>Oceanospirillaceae</taxon>
        <taxon>Amphritea</taxon>
    </lineage>
</organism>
<dbReference type="PANTHER" id="PTHR43031:SF6">
    <property type="entry name" value="THIOSULFATE SULFURTRANSFERASE GLPE"/>
    <property type="match status" value="1"/>
</dbReference>
<dbReference type="Proteomes" id="UP000595663">
    <property type="component" value="Chromosome"/>
</dbReference>
<dbReference type="SMART" id="SM00450">
    <property type="entry name" value="RHOD"/>
    <property type="match status" value="1"/>
</dbReference>